<dbReference type="Gene3D" id="1.10.10.60">
    <property type="entry name" value="Homeodomain-like"/>
    <property type="match status" value="1"/>
</dbReference>
<evidence type="ECO:0000256" key="3">
    <source>
        <dbReference type="ARBA" id="ARBA00023163"/>
    </source>
</evidence>
<evidence type="ECO:0000313" key="6">
    <source>
        <dbReference type="EMBL" id="MDH2392139.1"/>
    </source>
</evidence>
<keyword evidence="7" id="KW-1185">Reference proteome</keyword>
<dbReference type="RefSeq" id="WP_279931141.1">
    <property type="nucleotide sequence ID" value="NZ_JARWBG010000037.1"/>
</dbReference>
<dbReference type="InterPro" id="IPR050109">
    <property type="entry name" value="HTH-type_TetR-like_transc_reg"/>
</dbReference>
<evidence type="ECO:0000256" key="4">
    <source>
        <dbReference type="PROSITE-ProRule" id="PRU00335"/>
    </source>
</evidence>
<dbReference type="InterPro" id="IPR001647">
    <property type="entry name" value="HTH_TetR"/>
</dbReference>
<feature type="domain" description="HTH tetR-type" evidence="5">
    <location>
        <begin position="23"/>
        <end position="83"/>
    </location>
</feature>
<dbReference type="PANTHER" id="PTHR30055">
    <property type="entry name" value="HTH-TYPE TRANSCRIPTIONAL REGULATOR RUTR"/>
    <property type="match status" value="1"/>
</dbReference>
<dbReference type="SUPFAM" id="SSF46689">
    <property type="entry name" value="Homeodomain-like"/>
    <property type="match status" value="1"/>
</dbReference>
<gene>
    <name evidence="6" type="ORF">QCN29_25815</name>
</gene>
<dbReference type="Gene3D" id="1.10.357.10">
    <property type="entry name" value="Tetracycline Repressor, domain 2"/>
    <property type="match status" value="1"/>
</dbReference>
<name>A0ABT6HVR3_9ACTN</name>
<dbReference type="Pfam" id="PF17754">
    <property type="entry name" value="TetR_C_14"/>
    <property type="match status" value="1"/>
</dbReference>
<dbReference type="InterPro" id="IPR009057">
    <property type="entry name" value="Homeodomain-like_sf"/>
</dbReference>
<dbReference type="EMBL" id="JARWBG010000037">
    <property type="protein sequence ID" value="MDH2392139.1"/>
    <property type="molecule type" value="Genomic_DNA"/>
</dbReference>
<protein>
    <submittedName>
        <fullName evidence="6">TetR family transcriptional regulator</fullName>
    </submittedName>
</protein>
<keyword evidence="3" id="KW-0804">Transcription</keyword>
<dbReference type="PROSITE" id="PS50977">
    <property type="entry name" value="HTH_TETR_2"/>
    <property type="match status" value="1"/>
</dbReference>
<accession>A0ABT6HVR3</accession>
<evidence type="ECO:0000256" key="2">
    <source>
        <dbReference type="ARBA" id="ARBA00023125"/>
    </source>
</evidence>
<dbReference type="Proteomes" id="UP001223144">
    <property type="component" value="Unassembled WGS sequence"/>
</dbReference>
<sequence length="206" mass="22553">MAATAHPHSAARAAPGLRERKKIKTRLAIRRATYRLIAERGYEATTIEQIAQAAEVSPSTVFRYFPSKEDIVLTDEADPLPEAALRARPADEPPIESLRALLHQALGAMSAEAPEEMAQRSRLLAEVPAVRARMTESASQAARRLAMVIAERTGRDPEDLRVRVFTSAVLSALQETAVYWAERGCRDDPAALLDQTLDTLGQGLTL</sequence>
<keyword evidence="1" id="KW-0805">Transcription regulation</keyword>
<proteinExistence type="predicted"/>
<evidence type="ECO:0000313" key="7">
    <source>
        <dbReference type="Proteomes" id="UP001223144"/>
    </source>
</evidence>
<dbReference type="Pfam" id="PF00440">
    <property type="entry name" value="TetR_N"/>
    <property type="match status" value="1"/>
</dbReference>
<dbReference type="InterPro" id="IPR041347">
    <property type="entry name" value="MftR_C"/>
</dbReference>
<dbReference type="PRINTS" id="PR00455">
    <property type="entry name" value="HTHTETR"/>
</dbReference>
<evidence type="ECO:0000259" key="5">
    <source>
        <dbReference type="PROSITE" id="PS50977"/>
    </source>
</evidence>
<organism evidence="6 7">
    <name type="scientific">Streptomyces chengmaiensis</name>
    <dbReference type="NCBI Taxonomy" id="3040919"/>
    <lineage>
        <taxon>Bacteria</taxon>
        <taxon>Bacillati</taxon>
        <taxon>Actinomycetota</taxon>
        <taxon>Actinomycetes</taxon>
        <taxon>Kitasatosporales</taxon>
        <taxon>Streptomycetaceae</taxon>
        <taxon>Streptomyces</taxon>
    </lineage>
</organism>
<feature type="DNA-binding region" description="H-T-H motif" evidence="4">
    <location>
        <begin position="46"/>
        <end position="65"/>
    </location>
</feature>
<comment type="caution">
    <text evidence="6">The sequence shown here is derived from an EMBL/GenBank/DDBJ whole genome shotgun (WGS) entry which is preliminary data.</text>
</comment>
<reference evidence="6 7" key="1">
    <citation type="submission" date="2023-04" db="EMBL/GenBank/DDBJ databases">
        <title>Streptomyces chengmaiensis sp. nov. isolated from the stem of mangrove plant in Hainan.</title>
        <authorList>
            <person name="Huang X."/>
            <person name="Zhou S."/>
            <person name="Chu X."/>
            <person name="Xie Y."/>
            <person name="Lin Y."/>
        </authorList>
    </citation>
    <scope>NUCLEOTIDE SEQUENCE [LARGE SCALE GENOMIC DNA]</scope>
    <source>
        <strain evidence="6 7">HNM0663</strain>
    </source>
</reference>
<evidence type="ECO:0000256" key="1">
    <source>
        <dbReference type="ARBA" id="ARBA00023015"/>
    </source>
</evidence>
<keyword evidence="2 4" id="KW-0238">DNA-binding</keyword>
<dbReference type="PANTHER" id="PTHR30055:SF234">
    <property type="entry name" value="HTH-TYPE TRANSCRIPTIONAL REGULATOR BETI"/>
    <property type="match status" value="1"/>
</dbReference>